<comment type="caution">
    <text evidence="7">The sequence shown here is derived from an EMBL/GenBank/DDBJ whole genome shotgun (WGS) entry which is preliminary data.</text>
</comment>
<dbReference type="PANTHER" id="PTHR11228">
    <property type="entry name" value="RADICAL SAM DOMAIN PROTEIN"/>
    <property type="match status" value="1"/>
</dbReference>
<dbReference type="Gene3D" id="3.20.20.70">
    <property type="entry name" value="Aldolase class I"/>
    <property type="match status" value="1"/>
</dbReference>
<gene>
    <name evidence="7" type="primary">hxsC</name>
    <name evidence="7" type="ORF">ABGN05_16780</name>
</gene>
<evidence type="ECO:0000256" key="3">
    <source>
        <dbReference type="ARBA" id="ARBA00022723"/>
    </source>
</evidence>
<keyword evidence="4" id="KW-0408">Iron</keyword>
<evidence type="ECO:0000256" key="1">
    <source>
        <dbReference type="ARBA" id="ARBA00001966"/>
    </source>
</evidence>
<dbReference type="InterPro" id="IPR024032">
    <property type="entry name" value="rSAM_paired_HxsC"/>
</dbReference>
<organism evidence="7 8">
    <name type="scientific">Aquibium pacificus</name>
    <dbReference type="NCBI Taxonomy" id="3153579"/>
    <lineage>
        <taxon>Bacteria</taxon>
        <taxon>Pseudomonadati</taxon>
        <taxon>Pseudomonadota</taxon>
        <taxon>Alphaproteobacteria</taxon>
        <taxon>Hyphomicrobiales</taxon>
        <taxon>Phyllobacteriaceae</taxon>
        <taxon>Aquibium</taxon>
    </lineage>
</organism>
<dbReference type="SUPFAM" id="SSF102114">
    <property type="entry name" value="Radical SAM enzymes"/>
    <property type="match status" value="1"/>
</dbReference>
<dbReference type="SFLD" id="SFLDG01103">
    <property type="entry name" value="Uncharacterised_Radical_SAM_Su"/>
    <property type="match status" value="1"/>
</dbReference>
<evidence type="ECO:0000256" key="2">
    <source>
        <dbReference type="ARBA" id="ARBA00022691"/>
    </source>
</evidence>
<dbReference type="InterPro" id="IPR050377">
    <property type="entry name" value="Radical_SAM_PqqE_MftC-like"/>
</dbReference>
<dbReference type="InterPro" id="IPR007197">
    <property type="entry name" value="rSAM"/>
</dbReference>
<dbReference type="SFLD" id="SFLDG01067">
    <property type="entry name" value="SPASM/twitch_domain_containing"/>
    <property type="match status" value="1"/>
</dbReference>
<keyword evidence="2" id="KW-0949">S-adenosyl-L-methionine</keyword>
<name>A0ABV3SP28_9HYPH</name>
<reference evidence="7 8" key="1">
    <citation type="submission" date="2024-05" db="EMBL/GenBank/DDBJ databases">
        <authorList>
            <person name="Jiang F."/>
        </authorList>
    </citation>
    <scope>NUCLEOTIDE SEQUENCE [LARGE SCALE GENOMIC DNA]</scope>
    <source>
        <strain evidence="7 8">LZ166</strain>
    </source>
</reference>
<dbReference type="Proteomes" id="UP001556692">
    <property type="component" value="Unassembled WGS sequence"/>
</dbReference>
<evidence type="ECO:0000256" key="5">
    <source>
        <dbReference type="ARBA" id="ARBA00023014"/>
    </source>
</evidence>
<evidence type="ECO:0000313" key="8">
    <source>
        <dbReference type="Proteomes" id="UP001556692"/>
    </source>
</evidence>
<dbReference type="CDD" id="cd01335">
    <property type="entry name" value="Radical_SAM"/>
    <property type="match status" value="1"/>
</dbReference>
<accession>A0ABV3SP28</accession>
<evidence type="ECO:0000256" key="4">
    <source>
        <dbReference type="ARBA" id="ARBA00023004"/>
    </source>
</evidence>
<keyword evidence="8" id="KW-1185">Reference proteome</keyword>
<dbReference type="NCBIfam" id="TIGR03977">
    <property type="entry name" value="rSAM_pair_HxsC"/>
    <property type="match status" value="1"/>
</dbReference>
<dbReference type="PANTHER" id="PTHR11228:SF7">
    <property type="entry name" value="PQQA PEPTIDE CYCLASE"/>
    <property type="match status" value="1"/>
</dbReference>
<keyword evidence="5" id="KW-0411">Iron-sulfur</keyword>
<proteinExistence type="predicted"/>
<evidence type="ECO:0000259" key="6">
    <source>
        <dbReference type="Pfam" id="PF04055"/>
    </source>
</evidence>
<dbReference type="EMBL" id="JBDPGJ010000004">
    <property type="protein sequence ID" value="MEX0407315.1"/>
    <property type="molecule type" value="Genomic_DNA"/>
</dbReference>
<dbReference type="RefSeq" id="WP_367955199.1">
    <property type="nucleotide sequence ID" value="NZ_JBDPGJ010000004.1"/>
</dbReference>
<dbReference type="Pfam" id="PF04055">
    <property type="entry name" value="Radical_SAM"/>
    <property type="match status" value="1"/>
</dbReference>
<feature type="domain" description="Radical SAM core" evidence="6">
    <location>
        <begin position="92"/>
        <end position="248"/>
    </location>
</feature>
<dbReference type="InterPro" id="IPR058240">
    <property type="entry name" value="rSAM_sf"/>
</dbReference>
<protein>
    <submittedName>
        <fullName evidence="7">His-Xaa-Ser system radical SAM maturase HxsC</fullName>
    </submittedName>
</protein>
<dbReference type="SFLD" id="SFLDS00029">
    <property type="entry name" value="Radical_SAM"/>
    <property type="match status" value="1"/>
</dbReference>
<comment type="cofactor">
    <cofactor evidence="1">
        <name>[4Fe-4S] cluster</name>
        <dbReference type="ChEBI" id="CHEBI:49883"/>
    </cofactor>
</comment>
<sequence length="363" mass="40535">MIPLRLKAELPPLIEPLVVRLRDRRTEDFQPDCEAVLLDVSGGWREYDYGGFSLRIHAAPHEALDGDVLLAQPGRSSVNRIIRANSVHNTLVITERCDQLCVMCSQPPKTGHADLFAQFGQAAMLAPPGATIGISGGEPLLYKDQVFDLIDVSLARRPDLRFHVLTNAQHFGRDDENWLREVAKDKVLWGIPLYSPTAADHDAIVAKAGAFDNLMQSMDTLARAGALIELRTVVTARNVEDLPRLANLITTDLPFCSSWALMQLEPIGFGRMNWDEIFHDSSIDFEPIARAMNIALTRGLDVALFNFPLCTVPETHRKYAMATISDWKQKFIESCGECSVRARCGGFFEWYDQRRGFAQVGPV</sequence>
<evidence type="ECO:0000313" key="7">
    <source>
        <dbReference type="EMBL" id="MEX0407315.1"/>
    </source>
</evidence>
<keyword evidence="3" id="KW-0479">Metal-binding</keyword>
<dbReference type="InterPro" id="IPR013785">
    <property type="entry name" value="Aldolase_TIM"/>
</dbReference>